<dbReference type="Gene3D" id="3.20.20.140">
    <property type="entry name" value="Metal-dependent hydrolases"/>
    <property type="match status" value="1"/>
</dbReference>
<dbReference type="SUPFAM" id="SSF89550">
    <property type="entry name" value="PHP domain-like"/>
    <property type="match status" value="1"/>
</dbReference>
<dbReference type="CDD" id="cd07438">
    <property type="entry name" value="PHP_HisPPase_AMP"/>
    <property type="match status" value="1"/>
</dbReference>
<feature type="domain" description="Polymerase/histidinol phosphatase N-terminal" evidence="1">
    <location>
        <begin position="6"/>
        <end position="72"/>
    </location>
</feature>
<dbReference type="STRING" id="1121326.CLMAG_16520"/>
<dbReference type="Proteomes" id="UP000076603">
    <property type="component" value="Unassembled WGS sequence"/>
</dbReference>
<evidence type="ECO:0000313" key="2">
    <source>
        <dbReference type="EMBL" id="KZL91846.1"/>
    </source>
</evidence>
<dbReference type="EMBL" id="LWAE01000002">
    <property type="protein sequence ID" value="KZL91846.1"/>
    <property type="molecule type" value="Genomic_DNA"/>
</dbReference>
<dbReference type="GO" id="GO:0035312">
    <property type="term" value="F:5'-3' DNA exonuclease activity"/>
    <property type="evidence" value="ECO:0007669"/>
    <property type="project" value="TreeGrafter"/>
</dbReference>
<proteinExistence type="predicted"/>
<dbReference type="InterPro" id="IPR016195">
    <property type="entry name" value="Pol/histidinol_Pase-like"/>
</dbReference>
<gene>
    <name evidence="2" type="primary">polC_2</name>
    <name evidence="2" type="ORF">CLMAG_16520</name>
</gene>
<protein>
    <submittedName>
        <fullName evidence="2">DNA polymerase III PolC-type</fullName>
        <ecNumber evidence="2">2.7.7.7</ecNumber>
    </submittedName>
</protein>
<accession>A0A161XC11</accession>
<sequence>MINKFIDLHMHSYYSDDGEFSPSELVKMCHNKGVSIMAIADHNSIKAVDEARKEACKYNIHFINGIEVDCTYGDINLHVLGYGIDYKKVMFCDLEENILRQEKACSVKKLELTRSLGFDIKKEQVDELSKSGIYTGEMFAEILLNDSRYKESELLHPYRSGGSRSDNPYVNFYWDFYSQGKACYTEIIYPSLEDVSKLIAESGGITVLAHPGNNLKGQFELFDEMIDSGLQGVEAFSSYHDAETAKYFLQKGREHNLLVTCGSDFHGKTKPSIELGETTCMIDQCEIQKELEKRRLI</sequence>
<dbReference type="AlphaFoldDB" id="A0A161XC11"/>
<name>A0A161XC11_9CLOT</name>
<organism evidence="2 3">
    <name type="scientific">Clostridium magnum DSM 2767</name>
    <dbReference type="NCBI Taxonomy" id="1121326"/>
    <lineage>
        <taxon>Bacteria</taxon>
        <taxon>Bacillati</taxon>
        <taxon>Bacillota</taxon>
        <taxon>Clostridia</taxon>
        <taxon>Eubacteriales</taxon>
        <taxon>Clostridiaceae</taxon>
        <taxon>Clostridium</taxon>
    </lineage>
</organism>
<dbReference type="RefSeq" id="WP_066620699.1">
    <property type="nucleotide sequence ID" value="NZ_FQXL01000022.1"/>
</dbReference>
<dbReference type="PANTHER" id="PTHR42924">
    <property type="entry name" value="EXONUCLEASE"/>
    <property type="match status" value="1"/>
</dbReference>
<evidence type="ECO:0000259" key="1">
    <source>
        <dbReference type="SMART" id="SM00481"/>
    </source>
</evidence>
<dbReference type="InterPro" id="IPR052018">
    <property type="entry name" value="PHP_domain"/>
</dbReference>
<dbReference type="PATRIC" id="fig|1121326.3.peg.1627"/>
<keyword evidence="2" id="KW-0808">Transferase</keyword>
<dbReference type="InterPro" id="IPR003141">
    <property type="entry name" value="Pol/His_phosphatase_N"/>
</dbReference>
<dbReference type="SMART" id="SM00481">
    <property type="entry name" value="POLIIIAc"/>
    <property type="match status" value="1"/>
</dbReference>
<keyword evidence="2" id="KW-0548">Nucleotidyltransferase</keyword>
<dbReference type="InterPro" id="IPR004013">
    <property type="entry name" value="PHP_dom"/>
</dbReference>
<dbReference type="Gene3D" id="1.10.150.650">
    <property type="match status" value="1"/>
</dbReference>
<dbReference type="Pfam" id="PF02811">
    <property type="entry name" value="PHP"/>
    <property type="match status" value="1"/>
</dbReference>
<keyword evidence="3" id="KW-1185">Reference proteome</keyword>
<dbReference type="GO" id="GO:0003887">
    <property type="term" value="F:DNA-directed DNA polymerase activity"/>
    <property type="evidence" value="ECO:0007669"/>
    <property type="project" value="UniProtKB-EC"/>
</dbReference>
<dbReference type="EC" id="2.7.7.7" evidence="2"/>
<dbReference type="GO" id="GO:0004534">
    <property type="term" value="F:5'-3' RNA exonuclease activity"/>
    <property type="evidence" value="ECO:0007669"/>
    <property type="project" value="TreeGrafter"/>
</dbReference>
<evidence type="ECO:0000313" key="3">
    <source>
        <dbReference type="Proteomes" id="UP000076603"/>
    </source>
</evidence>
<reference evidence="2 3" key="1">
    <citation type="submission" date="2016-04" db="EMBL/GenBank/DDBJ databases">
        <title>Genome sequence of Clostridium magnum DSM 2767.</title>
        <authorList>
            <person name="Poehlein A."/>
            <person name="Uhlig R."/>
            <person name="Fischer R."/>
            <person name="Bahl H."/>
            <person name="Daniel R."/>
        </authorList>
    </citation>
    <scope>NUCLEOTIDE SEQUENCE [LARGE SCALE GENOMIC DNA]</scope>
    <source>
        <strain evidence="2 3">DSM 2767</strain>
    </source>
</reference>
<dbReference type="PANTHER" id="PTHR42924:SF3">
    <property type="entry name" value="POLYMERASE_HISTIDINOL PHOSPHATASE N-TERMINAL DOMAIN-CONTAINING PROTEIN"/>
    <property type="match status" value="1"/>
</dbReference>
<comment type="caution">
    <text evidence="2">The sequence shown here is derived from an EMBL/GenBank/DDBJ whole genome shotgun (WGS) entry which is preliminary data.</text>
</comment>